<reference evidence="3" key="1">
    <citation type="submission" date="2021-01" db="EMBL/GenBank/DDBJ databases">
        <title>Adiantum capillus-veneris genome.</title>
        <authorList>
            <person name="Fang Y."/>
            <person name="Liao Q."/>
        </authorList>
    </citation>
    <scope>NUCLEOTIDE SEQUENCE</scope>
    <source>
        <strain evidence="3">H3</strain>
        <tissue evidence="3">Leaf</tissue>
    </source>
</reference>
<proteinExistence type="predicted"/>
<keyword evidence="1" id="KW-0175">Coiled coil</keyword>
<feature type="coiled-coil region" evidence="1">
    <location>
        <begin position="132"/>
        <end position="268"/>
    </location>
</feature>
<evidence type="ECO:0000313" key="4">
    <source>
        <dbReference type="Proteomes" id="UP000886520"/>
    </source>
</evidence>
<name>A0A9D4UNR4_ADICA</name>
<evidence type="ECO:0000256" key="1">
    <source>
        <dbReference type="SAM" id="Coils"/>
    </source>
</evidence>
<dbReference type="AlphaFoldDB" id="A0A9D4UNR4"/>
<accession>A0A9D4UNR4</accession>
<organism evidence="3 4">
    <name type="scientific">Adiantum capillus-veneris</name>
    <name type="common">Maidenhair fern</name>
    <dbReference type="NCBI Taxonomy" id="13818"/>
    <lineage>
        <taxon>Eukaryota</taxon>
        <taxon>Viridiplantae</taxon>
        <taxon>Streptophyta</taxon>
        <taxon>Embryophyta</taxon>
        <taxon>Tracheophyta</taxon>
        <taxon>Polypodiopsida</taxon>
        <taxon>Polypodiidae</taxon>
        <taxon>Polypodiales</taxon>
        <taxon>Pteridineae</taxon>
        <taxon>Pteridaceae</taxon>
        <taxon>Vittarioideae</taxon>
        <taxon>Adiantum</taxon>
    </lineage>
</organism>
<dbReference type="OrthoDB" id="6350175at2759"/>
<feature type="region of interest" description="Disordered" evidence="2">
    <location>
        <begin position="586"/>
        <end position="612"/>
    </location>
</feature>
<sequence length="816" mass="92005">MNTILGRLFTRSRSSVLHLNIVHTSSQTASSGSSVITMFRDATFKQDGGSSETASVLEKQSRSDVELHFTQDELAKRSDEFAEMANAQAKGELKYFQRLVDDLNFRLKEAIEASKKDRLRANRMEIASFTAAEDWKVELEAMQRQYEEENSRLQKENKVLKYEMFEANKAKEVALRMARDALLAGEDATKQMESLSVELEKAMEATAVSRQETMECRQVLDELAKQKSDLSEAYAACQKSAQAGVAILTEKEAELKKHMAALFQAKQQAELLRWELFESRKIETTLCEVSNELEVLKNQHLMAKQIEEQQAKVVVDADAKLQEAQLEVGKARAAKNDVATLLTSAQTELQENRQKWMMASTEVSALTANIESMKKEIEAQQMQIRTLQRRDAESEAKLLEVSEKLADSLAREQKKNEALNHLACSSTAAKLESQLLRQHIYEAVFEAQFSEVEIIKELMSLHTILQSSECIASKARVDLQDIFNELCSERELAVLGLSLKDSSTECASGSKIMMVITENGMAESHESIEVEALPASLEVALAACKPAAFRIALNLKVIGAQLDRIREEAEVILAATSEPSYYHHEKEQARQEALAQPDHGRGENLTTAKTNQFQGNLNQEKAWDENGEVQGKFRELSEPWEIVDSGSEATVTIKKEEFDALKLRLHEFMELTSCNESHLLSLRTSNQRLSTQLDATNMEIKALRLSEQSTFQQYDKLQQRNMFLEAEMRSLKGKGEKRLKSWEVGHKAFGVDANTLHNPQLQRKQHTSSQLSQQASDSSTSIIDKPLSLISSSLSSLCIQEHNSWRLRHSRTACWK</sequence>
<comment type="caution">
    <text evidence="3">The sequence shown here is derived from an EMBL/GenBank/DDBJ whole genome shotgun (WGS) entry which is preliminary data.</text>
</comment>
<feature type="coiled-coil region" evidence="1">
    <location>
        <begin position="686"/>
        <end position="734"/>
    </location>
</feature>
<evidence type="ECO:0000256" key="2">
    <source>
        <dbReference type="SAM" id="MobiDB-lite"/>
    </source>
</evidence>
<feature type="coiled-coil region" evidence="1">
    <location>
        <begin position="363"/>
        <end position="390"/>
    </location>
</feature>
<gene>
    <name evidence="3" type="ORF">GOP47_0013559</name>
</gene>
<evidence type="ECO:0000313" key="3">
    <source>
        <dbReference type="EMBL" id="KAI5071308.1"/>
    </source>
</evidence>
<dbReference type="EMBL" id="JABFUD020000013">
    <property type="protein sequence ID" value="KAI5071308.1"/>
    <property type="molecule type" value="Genomic_DNA"/>
</dbReference>
<dbReference type="Proteomes" id="UP000886520">
    <property type="component" value="Chromosome 13"/>
</dbReference>
<keyword evidence="4" id="KW-1185">Reference proteome</keyword>
<protein>
    <submittedName>
        <fullName evidence="3">Uncharacterized protein</fullName>
    </submittedName>
</protein>